<keyword evidence="5" id="KW-1185">Reference proteome</keyword>
<protein>
    <recommendedName>
        <fullName evidence="3">C2 NT-type domain-containing protein</fullName>
    </recommendedName>
</protein>
<proteinExistence type="predicted"/>
<feature type="compositionally biased region" description="Polar residues" evidence="2">
    <location>
        <begin position="191"/>
        <end position="201"/>
    </location>
</feature>
<sequence>MFKSWRSEKKKIKMVFKLQFQATQVPRLKKPALFVSLMPDDVGKPTFKLEKTAVQEGTCTWEKPVYVNVKLVKEMKTGKLHEKIYHFIVSSGSSKSGYLGEASIDFADFAEEAEPMTVSLPLKFANSGVVLNVTIQKMQGGIDQRYIEENGESEVSNDVSLKTQMQNEDADRNGESFAEDRSLENEEEGSFKSNAGSNAITPKNRLHRRSSTEWSLGSASDGSLFDSINSLEDNLPRESQDAPSDTVEKLKTEVSNLMRQADLSELEMQSLRKQIMKENRRAQDLSTEMADLKVEKDALKVECEKLQSSQKSAGGEELLKQLLAENKDLRVKVEEIRRELGHEKDVKTNLQLQLQKTQDSNAELIHAVQDLDELLGQKNVEVSRLSSKLELRNDGQELEKRCKCNAKDNEEQLPISEPEKVDGEENDRSELHQLEQKITDLCDEIEMYREDREKLESYIERLTQDYDDLKQENHVISSELEQNQVEELRRQNECSESAAKITELESQLQWLEGKFKKQTQELSESVISINELDCQVKGLEKELEKQAQVFENELEAVTNAKIEQEQRAIHAEEALRKTRWNYASTAERLQEEFKRLSVEMAGKFEENEKLTAKAMAETEELRLQNKILEDKLQEAAEELVLIKDQNKIKVEEVSTHLDFKTKHVEQMSVELEGVSNQLRDVKKREEEKQEAFSVEIQMLKTKIEKLNKEGNVVPEHSKQDDELRDQLEQMRISLAETRNLLESSKKDRDELQRNCELAKKEAGKTQEELCTLRSSKEEKENTIKELISEMEMLRTQHEDLRHCLSNEELQKETLQKQILQLKDELHKVQDVRKLEERKIIQDLPHSKRSTTKNKLARKEDNTAILERNESDLAELLKEMALLKERNKSMETELKEMEERYSEISLKFATVEGERQELVMTIRNLRNGKKN</sequence>
<feature type="compositionally biased region" description="Basic and acidic residues" evidence="2">
    <location>
        <begin position="169"/>
        <end position="184"/>
    </location>
</feature>
<feature type="region of interest" description="Disordered" evidence="2">
    <location>
        <begin position="409"/>
        <end position="429"/>
    </location>
</feature>
<evidence type="ECO:0000313" key="5">
    <source>
        <dbReference type="Proteomes" id="UP001159364"/>
    </source>
</evidence>
<feature type="coiled-coil region" evidence="1">
    <location>
        <begin position="865"/>
        <end position="913"/>
    </location>
</feature>
<dbReference type="Pfam" id="PF10358">
    <property type="entry name" value="NT-C2"/>
    <property type="match status" value="1"/>
</dbReference>
<evidence type="ECO:0000256" key="1">
    <source>
        <dbReference type="SAM" id="Coils"/>
    </source>
</evidence>
<name>A0AAV8TWZ5_9ROSI</name>
<dbReference type="PANTHER" id="PTHR34452">
    <property type="entry name" value="MYOSIN HEAVY CHAIN-RELATED PROTEIN"/>
    <property type="match status" value="1"/>
</dbReference>
<feature type="domain" description="C2 NT-type" evidence="3">
    <location>
        <begin position="4"/>
        <end position="139"/>
    </location>
</feature>
<reference evidence="4 5" key="1">
    <citation type="submission" date="2021-09" db="EMBL/GenBank/DDBJ databases">
        <title>Genomic insights and catalytic innovation underlie evolution of tropane alkaloids biosynthesis.</title>
        <authorList>
            <person name="Wang Y.-J."/>
            <person name="Tian T."/>
            <person name="Huang J.-P."/>
            <person name="Huang S.-X."/>
        </authorList>
    </citation>
    <scope>NUCLEOTIDE SEQUENCE [LARGE SCALE GENOMIC DNA]</scope>
    <source>
        <strain evidence="4">KIB-2018</strain>
        <tissue evidence="4">Leaf</tissue>
    </source>
</reference>
<evidence type="ECO:0000259" key="3">
    <source>
        <dbReference type="PROSITE" id="PS51840"/>
    </source>
</evidence>
<dbReference type="PANTHER" id="PTHR34452:SF14">
    <property type="entry name" value="MYOSIN HEAVY CHAIN, MUSCLE"/>
    <property type="match status" value="1"/>
</dbReference>
<evidence type="ECO:0000256" key="2">
    <source>
        <dbReference type="SAM" id="MobiDB-lite"/>
    </source>
</evidence>
<keyword evidence="1" id="KW-0175">Coiled coil</keyword>
<accession>A0AAV8TWZ5</accession>
<dbReference type="InterPro" id="IPR019448">
    <property type="entry name" value="NT-C2"/>
</dbReference>
<feature type="region of interest" description="Disordered" evidence="2">
    <location>
        <begin position="151"/>
        <end position="219"/>
    </location>
</feature>
<feature type="compositionally biased region" description="Basic and acidic residues" evidence="2">
    <location>
        <begin position="417"/>
        <end position="429"/>
    </location>
</feature>
<evidence type="ECO:0000313" key="4">
    <source>
        <dbReference type="EMBL" id="KAJ8771516.1"/>
    </source>
</evidence>
<organism evidence="4 5">
    <name type="scientific">Erythroxylum novogranatense</name>
    <dbReference type="NCBI Taxonomy" id="1862640"/>
    <lineage>
        <taxon>Eukaryota</taxon>
        <taxon>Viridiplantae</taxon>
        <taxon>Streptophyta</taxon>
        <taxon>Embryophyta</taxon>
        <taxon>Tracheophyta</taxon>
        <taxon>Spermatophyta</taxon>
        <taxon>Magnoliopsida</taxon>
        <taxon>eudicotyledons</taxon>
        <taxon>Gunneridae</taxon>
        <taxon>Pentapetalae</taxon>
        <taxon>rosids</taxon>
        <taxon>fabids</taxon>
        <taxon>Malpighiales</taxon>
        <taxon>Erythroxylaceae</taxon>
        <taxon>Erythroxylum</taxon>
    </lineage>
</organism>
<dbReference type="Proteomes" id="UP001159364">
    <property type="component" value="Linkage Group LG02"/>
</dbReference>
<dbReference type="PROSITE" id="PS51840">
    <property type="entry name" value="C2_NT"/>
    <property type="match status" value="1"/>
</dbReference>
<feature type="coiled-coil region" evidence="1">
    <location>
        <begin position="247"/>
        <end position="339"/>
    </location>
</feature>
<gene>
    <name evidence="4" type="ORF">K2173_026693</name>
</gene>
<dbReference type="AlphaFoldDB" id="A0AAV8TWZ5"/>
<dbReference type="EMBL" id="JAIWQS010000002">
    <property type="protein sequence ID" value="KAJ8771516.1"/>
    <property type="molecule type" value="Genomic_DNA"/>
</dbReference>
<feature type="compositionally biased region" description="Polar residues" evidence="2">
    <location>
        <begin position="153"/>
        <end position="167"/>
    </location>
</feature>
<comment type="caution">
    <text evidence="4">The sequence shown here is derived from an EMBL/GenBank/DDBJ whole genome shotgun (WGS) entry which is preliminary data.</text>
</comment>